<dbReference type="OrthoDB" id="5119624at2"/>
<feature type="compositionally biased region" description="Basic and acidic residues" evidence="1">
    <location>
        <begin position="177"/>
        <end position="188"/>
    </location>
</feature>
<dbReference type="Proteomes" id="UP000198327">
    <property type="component" value="Unassembled WGS sequence"/>
</dbReference>
<name>A0A239KW37_9NOCA</name>
<sequence>MRTDTEAFTARRGTLATPIAFGVASVVEIVAVHFLVPWPWLQWTLLGLSIVSLGFFVGAIAVHRANPHTATPETLTLRSAGKVVADIPRATVRAARVHRRYGVVNATIENGRLILPTQDGTTVDVELSDPVDAVVPAMLAKWRIQGMVSSLSLQVDDPAALVRALTPPPAADSAEAPSRRPEPRPQPR</sequence>
<reference evidence="4" key="1">
    <citation type="submission" date="2017-06" db="EMBL/GenBank/DDBJ databases">
        <authorList>
            <person name="Varghese N."/>
            <person name="Submissions S."/>
        </authorList>
    </citation>
    <scope>NUCLEOTIDE SEQUENCE [LARGE SCALE GENOMIC DNA]</scope>
    <source>
        <strain evidence="4">JCM 23211</strain>
    </source>
</reference>
<keyword evidence="2" id="KW-1133">Transmembrane helix</keyword>
<evidence type="ECO:0000256" key="2">
    <source>
        <dbReference type="SAM" id="Phobius"/>
    </source>
</evidence>
<feature type="region of interest" description="Disordered" evidence="1">
    <location>
        <begin position="166"/>
        <end position="188"/>
    </location>
</feature>
<accession>A0A239KW37</accession>
<protein>
    <submittedName>
        <fullName evidence="3">Uncharacterized protein</fullName>
    </submittedName>
</protein>
<dbReference type="AlphaFoldDB" id="A0A239KW37"/>
<feature type="transmembrane region" description="Helical" evidence="2">
    <location>
        <begin position="12"/>
        <end position="34"/>
    </location>
</feature>
<organism evidence="3 4">
    <name type="scientific">Rhodococcoides kyotonense</name>
    <dbReference type="NCBI Taxonomy" id="398843"/>
    <lineage>
        <taxon>Bacteria</taxon>
        <taxon>Bacillati</taxon>
        <taxon>Actinomycetota</taxon>
        <taxon>Actinomycetes</taxon>
        <taxon>Mycobacteriales</taxon>
        <taxon>Nocardiaceae</taxon>
        <taxon>Rhodococcoides</taxon>
    </lineage>
</organism>
<proteinExistence type="predicted"/>
<dbReference type="EMBL" id="FZOW01000011">
    <property type="protein sequence ID" value="SNT21729.1"/>
    <property type="molecule type" value="Genomic_DNA"/>
</dbReference>
<evidence type="ECO:0000256" key="1">
    <source>
        <dbReference type="SAM" id="MobiDB-lite"/>
    </source>
</evidence>
<keyword evidence="2" id="KW-0472">Membrane</keyword>
<dbReference type="RefSeq" id="WP_089248963.1">
    <property type="nucleotide sequence ID" value="NZ_FZOW01000011.1"/>
</dbReference>
<evidence type="ECO:0000313" key="3">
    <source>
        <dbReference type="EMBL" id="SNT21729.1"/>
    </source>
</evidence>
<evidence type="ECO:0000313" key="4">
    <source>
        <dbReference type="Proteomes" id="UP000198327"/>
    </source>
</evidence>
<gene>
    <name evidence="3" type="ORF">SAMN05421642_111104</name>
</gene>
<keyword evidence="4" id="KW-1185">Reference proteome</keyword>
<keyword evidence="2" id="KW-0812">Transmembrane</keyword>
<feature type="transmembrane region" description="Helical" evidence="2">
    <location>
        <begin position="40"/>
        <end position="62"/>
    </location>
</feature>